<evidence type="ECO:0000313" key="3">
    <source>
        <dbReference type="EMBL" id="BAM41568.1"/>
    </source>
</evidence>
<dbReference type="KEGG" id="tot:TOT_030000831"/>
<dbReference type="RefSeq" id="XP_009691869.1">
    <property type="nucleotide sequence ID" value="XM_009693574.1"/>
</dbReference>
<feature type="compositionally biased region" description="Gly residues" evidence="1">
    <location>
        <begin position="56"/>
        <end position="66"/>
    </location>
</feature>
<organism evidence="3 4">
    <name type="scientific">Theileria orientalis strain Shintoku</name>
    <dbReference type="NCBI Taxonomy" id="869250"/>
    <lineage>
        <taxon>Eukaryota</taxon>
        <taxon>Sar</taxon>
        <taxon>Alveolata</taxon>
        <taxon>Apicomplexa</taxon>
        <taxon>Aconoidasida</taxon>
        <taxon>Piroplasmida</taxon>
        <taxon>Theileriidae</taxon>
        <taxon>Theileria</taxon>
    </lineage>
</organism>
<gene>
    <name evidence="3" type="ORF">TOT_030000831</name>
</gene>
<dbReference type="VEuPathDB" id="PiroplasmaDB:TOT_030000831"/>
<keyword evidence="4" id="KW-1185">Reference proteome</keyword>
<evidence type="ECO:0000313" key="4">
    <source>
        <dbReference type="Proteomes" id="UP000003786"/>
    </source>
</evidence>
<feature type="signal peptide" evidence="2">
    <location>
        <begin position="1"/>
        <end position="19"/>
    </location>
</feature>
<feature type="chain" id="PRO_5003777991" evidence="2">
    <location>
        <begin position="20"/>
        <end position="228"/>
    </location>
</feature>
<sequence>MRLYVKFLFFVFLYSISYDKWFPVKSADLSASSSPGSGAGTNEGQQASGTPTSGGTTTGAGAGSGTKTGVELSLKATAETNEFNYKKDNKIVTYTAKDTYGFKSVKTGDTVVWSTTNVSEYASKVVLNGKGNKKKEVTIHLPNNTKKVFKRESKGKPWIEGSHLAKDPSKTASKPRKNVTQEDVNWALKKCTQVKYEKKEVWTYKDGEYPERIRYLESDKKIHIHFHF</sequence>
<reference evidence="3 4" key="1">
    <citation type="journal article" date="2012" name="MBio">
        <title>Comparative genome analysis of three eukaryotic parasites with differing abilities to transform leukocytes reveals key mediators of Theileria-induced leukocyte transformation.</title>
        <authorList>
            <person name="Hayashida K."/>
            <person name="Hara Y."/>
            <person name="Abe T."/>
            <person name="Yamasaki C."/>
            <person name="Toyoda A."/>
            <person name="Kosuge T."/>
            <person name="Suzuki Y."/>
            <person name="Sato Y."/>
            <person name="Kawashima S."/>
            <person name="Katayama T."/>
            <person name="Wakaguri H."/>
            <person name="Inoue N."/>
            <person name="Homma K."/>
            <person name="Tada-Umezaki M."/>
            <person name="Yagi Y."/>
            <person name="Fujii Y."/>
            <person name="Habara T."/>
            <person name="Kanehisa M."/>
            <person name="Watanabe H."/>
            <person name="Ito K."/>
            <person name="Gojobori T."/>
            <person name="Sugawara H."/>
            <person name="Imanishi T."/>
            <person name="Weir W."/>
            <person name="Gardner M."/>
            <person name="Pain A."/>
            <person name="Shiels B."/>
            <person name="Hattori M."/>
            <person name="Nene V."/>
            <person name="Sugimoto C."/>
        </authorList>
    </citation>
    <scope>NUCLEOTIDE SEQUENCE [LARGE SCALE GENOMIC DNA]</scope>
    <source>
        <strain evidence="3 4">Shintoku</strain>
    </source>
</reference>
<accession>J4C8X9</accession>
<keyword evidence="2" id="KW-0732">Signal</keyword>
<dbReference type="AlphaFoldDB" id="J4C8X9"/>
<evidence type="ECO:0000256" key="2">
    <source>
        <dbReference type="SAM" id="SignalP"/>
    </source>
</evidence>
<feature type="compositionally biased region" description="Basic and acidic residues" evidence="1">
    <location>
        <begin position="159"/>
        <end position="169"/>
    </location>
</feature>
<dbReference type="GeneID" id="20715975"/>
<feature type="region of interest" description="Disordered" evidence="1">
    <location>
        <begin position="33"/>
        <end position="66"/>
    </location>
</feature>
<dbReference type="eggNOG" id="ENOG502QU51">
    <property type="taxonomic scope" value="Eukaryota"/>
</dbReference>
<evidence type="ECO:0000256" key="1">
    <source>
        <dbReference type="SAM" id="MobiDB-lite"/>
    </source>
</evidence>
<dbReference type="EMBL" id="AP011948">
    <property type="protein sequence ID" value="BAM41568.1"/>
    <property type="molecule type" value="Genomic_DNA"/>
</dbReference>
<dbReference type="OrthoDB" id="10564019at2759"/>
<dbReference type="OMA" id="YPERIRY"/>
<dbReference type="InterPro" id="IPR007480">
    <property type="entry name" value="DUF529"/>
</dbReference>
<dbReference type="Proteomes" id="UP000003786">
    <property type="component" value="Chromosome 3"/>
</dbReference>
<name>J4C8X9_THEOR</name>
<feature type="region of interest" description="Disordered" evidence="1">
    <location>
        <begin position="159"/>
        <end position="179"/>
    </location>
</feature>
<proteinExistence type="predicted"/>
<protein>
    <submittedName>
        <fullName evidence="3">Uncharacterized protein</fullName>
    </submittedName>
</protein>
<dbReference type="Pfam" id="PF04385">
    <property type="entry name" value="FAINT"/>
    <property type="match status" value="1"/>
</dbReference>